<evidence type="ECO:0000259" key="13">
    <source>
        <dbReference type="PROSITE" id="PS51393"/>
    </source>
</evidence>
<feature type="region of interest" description="Disordered" evidence="11">
    <location>
        <begin position="346"/>
        <end position="371"/>
    </location>
</feature>
<dbReference type="AlphaFoldDB" id="A0A9Q0JGV0"/>
<evidence type="ECO:0000256" key="6">
    <source>
        <dbReference type="ARBA" id="ARBA00022964"/>
    </source>
</evidence>
<reference evidence="14" key="1">
    <citation type="submission" date="2022-02" db="EMBL/GenBank/DDBJ databases">
        <authorList>
            <person name="Henning P.M."/>
            <person name="McCubbin A.G."/>
            <person name="Shore J.S."/>
        </authorList>
    </citation>
    <scope>NUCLEOTIDE SEQUENCE</scope>
    <source>
        <strain evidence="14">F60SS</strain>
        <tissue evidence="14">Leaves</tissue>
    </source>
</reference>
<dbReference type="InterPro" id="IPR001024">
    <property type="entry name" value="PLAT/LH2_dom"/>
</dbReference>
<feature type="region of interest" description="Disordered" evidence="11">
    <location>
        <begin position="259"/>
        <end position="300"/>
    </location>
</feature>
<evidence type="ECO:0000256" key="2">
    <source>
        <dbReference type="ARBA" id="ARBA00022516"/>
    </source>
</evidence>
<evidence type="ECO:0000313" key="14">
    <source>
        <dbReference type="EMBL" id="KAJ4840617.1"/>
    </source>
</evidence>
<keyword evidence="9" id="KW-0275">Fatty acid biosynthesis</keyword>
<keyword evidence="8" id="KW-0443">Lipid metabolism</keyword>
<evidence type="ECO:0000256" key="4">
    <source>
        <dbReference type="ARBA" id="ARBA00022767"/>
    </source>
</evidence>
<dbReference type="FunFam" id="3.10.450.60:FF:000005">
    <property type="entry name" value="Lipoxygenase"/>
    <property type="match status" value="1"/>
</dbReference>
<dbReference type="InterPro" id="IPR036392">
    <property type="entry name" value="PLAT/LH2_dom_sf"/>
</dbReference>
<keyword evidence="2" id="KW-0444">Lipid biosynthesis</keyword>
<dbReference type="SUPFAM" id="SSF48484">
    <property type="entry name" value="Lipoxigenase"/>
    <property type="match status" value="1"/>
</dbReference>
<reference evidence="14" key="2">
    <citation type="journal article" date="2023" name="Plants (Basel)">
        <title>Annotation of the Turnera subulata (Passifloraceae) Draft Genome Reveals the S-Locus Evolved after the Divergence of Turneroideae from Passifloroideae in a Stepwise Manner.</title>
        <authorList>
            <person name="Henning P.M."/>
            <person name="Roalson E.H."/>
            <person name="Mir W."/>
            <person name="McCubbin A.G."/>
            <person name="Shore J.S."/>
        </authorList>
    </citation>
    <scope>NUCLEOTIDE SEQUENCE</scope>
    <source>
        <strain evidence="14">F60SS</strain>
    </source>
</reference>
<dbReference type="Gene3D" id="1.20.245.10">
    <property type="entry name" value="Lipoxygenase-1, Domain 5"/>
    <property type="match status" value="1"/>
</dbReference>
<dbReference type="GO" id="GO:0006633">
    <property type="term" value="P:fatty acid biosynthetic process"/>
    <property type="evidence" value="ECO:0007669"/>
    <property type="project" value="UniProtKB-KW"/>
</dbReference>
<feature type="compositionally biased region" description="Acidic residues" evidence="11">
    <location>
        <begin position="354"/>
        <end position="363"/>
    </location>
</feature>
<dbReference type="InterPro" id="IPR000907">
    <property type="entry name" value="LipOase"/>
</dbReference>
<accession>A0A9Q0JGV0</accession>
<feature type="domain" description="Lipoxygenase" evidence="13">
    <location>
        <begin position="207"/>
        <end position="901"/>
    </location>
</feature>
<comment type="similarity">
    <text evidence="1">Belongs to the lipoxygenase family.</text>
</comment>
<keyword evidence="5" id="KW-0276">Fatty acid metabolism</keyword>
<name>A0A9Q0JGV0_9ROSI</name>
<dbReference type="PRINTS" id="PR00468">
    <property type="entry name" value="PLTLPOXGNASE"/>
</dbReference>
<keyword evidence="7" id="KW-0560">Oxidoreductase</keyword>
<feature type="region of interest" description="Disordered" evidence="11">
    <location>
        <begin position="53"/>
        <end position="72"/>
    </location>
</feature>
<dbReference type="GO" id="GO:0034440">
    <property type="term" value="P:lipid oxidation"/>
    <property type="evidence" value="ECO:0007669"/>
    <property type="project" value="InterPro"/>
</dbReference>
<dbReference type="SMART" id="SM00308">
    <property type="entry name" value="LH2"/>
    <property type="match status" value="1"/>
</dbReference>
<dbReference type="Gene3D" id="2.60.60.20">
    <property type="entry name" value="PLAT/LH2 domain"/>
    <property type="match status" value="1"/>
</dbReference>
<dbReference type="GO" id="GO:0031408">
    <property type="term" value="P:oxylipin biosynthetic process"/>
    <property type="evidence" value="ECO:0007669"/>
    <property type="project" value="UniProtKB-KW"/>
</dbReference>
<dbReference type="InterPro" id="IPR013819">
    <property type="entry name" value="LipOase_C"/>
</dbReference>
<dbReference type="Gene3D" id="4.10.375.10">
    <property type="entry name" value="Lipoxygenase-1, Domain 2"/>
    <property type="match status" value="1"/>
</dbReference>
<dbReference type="PANTHER" id="PTHR11771">
    <property type="entry name" value="LIPOXYGENASE"/>
    <property type="match status" value="1"/>
</dbReference>
<evidence type="ECO:0000259" key="12">
    <source>
        <dbReference type="PROSITE" id="PS50095"/>
    </source>
</evidence>
<dbReference type="GO" id="GO:0016165">
    <property type="term" value="F:linoleate 13S-lipoxygenase activity"/>
    <property type="evidence" value="ECO:0007669"/>
    <property type="project" value="UniProtKB-ARBA"/>
</dbReference>
<dbReference type="GO" id="GO:0046872">
    <property type="term" value="F:metal ion binding"/>
    <property type="evidence" value="ECO:0007669"/>
    <property type="project" value="UniProtKB-KW"/>
</dbReference>
<dbReference type="Gene3D" id="4.10.372.10">
    <property type="entry name" value="Lipoxygenase-1, Domain 3"/>
    <property type="match status" value="1"/>
</dbReference>
<dbReference type="EMBL" id="JAKUCV010003010">
    <property type="protein sequence ID" value="KAJ4840617.1"/>
    <property type="molecule type" value="Genomic_DNA"/>
</dbReference>
<evidence type="ECO:0000256" key="1">
    <source>
        <dbReference type="ARBA" id="ARBA00009419"/>
    </source>
</evidence>
<proteinExistence type="inferred from homology"/>
<keyword evidence="6" id="KW-0223">Dioxygenase</keyword>
<feature type="compositionally biased region" description="Polar residues" evidence="11">
    <location>
        <begin position="288"/>
        <end position="298"/>
    </location>
</feature>
<evidence type="ECO:0000256" key="7">
    <source>
        <dbReference type="ARBA" id="ARBA00023002"/>
    </source>
</evidence>
<evidence type="ECO:0000256" key="10">
    <source>
        <dbReference type="PROSITE-ProRule" id="PRU00152"/>
    </source>
</evidence>
<dbReference type="InterPro" id="IPR001246">
    <property type="entry name" value="LipOase_plant"/>
</dbReference>
<sequence length="901" mass="101282">MISPSPISKPCLVLPNLSTIGHGKQQQSFPCRKQHLKYLSNYRIIRAAAAASSSSSSDKSNPPSNLSSTSTGTSSLKVKATVTVQVKVGGLFDNIGITKPLDDLHDALGTTFLLELVSSNLLPNGKEKESIKAYASKVSQTADKIKYEATFTVAADFGEVGAVLVENQLRRELFIRDIVLQGFPPNNARPFQVFCDSWAHSKYDNPSYLPSETPGGLKLSRDKELENLRGDGQGLRKTWERIYDYDTYRDLGDPDKKMELKRPVLGGGVHPYPRRCRTGRPPTRTDPSSESRTSSTPNFYVPRDEAFSEVKDFAFSVKTVSSVLNTLLPALQSLLTDPNQGFPNFSQIDSLYDYNDDDDEEEDNNKSSRGIKLPKQQLGVVGQVLPALIKTFREGGDDLLLFDLPQLIENDSFSWLRDDEFARQTLAGLNPLSIQLLSEWPLRSKLDPKVYGPPESLITAELIGKQIKGSMTFTEALEQKKLFMLDYHDILLPYVRKVRELENTTLYGSRTVFFLTEEGTLRPIAIELTRPPLPNQPAQWKQVYTPPAASNNHNDATHAWLWRLAKAHVSAHDTGYHQLISHWLLQPHFRYTMEINALAREKLINAGGIIETSFFPGKYSMELSSVVYDKLWRFDREALPADLIARGMAVEDPTAKHGVKLTIEDYPYANDGLILWDAIKEWVSEYVRYYYSHKDKVESDKEVQAWWTEVRTKGHADKKDEGWWGVLKTQDDLIQVLTTIIWVASAHHAAVNFGQYAFGGYIPNRPSTARINMPTEDEDDDHPQLLQEFLDKPHHTLLQCFPSQLQALQVMAVLDVLSSHSPDEEYIGGQLEPYWEDEAAIKVAFQSFAAKLKQLEQTIDSRNSDPNFKNRSGAGVVPYQLLKPYSTPGVTGKGVPNSISI</sequence>
<evidence type="ECO:0008006" key="16">
    <source>
        <dbReference type="Google" id="ProtNLM"/>
    </source>
</evidence>
<evidence type="ECO:0000256" key="3">
    <source>
        <dbReference type="ARBA" id="ARBA00022723"/>
    </source>
</evidence>
<dbReference type="Proteomes" id="UP001141552">
    <property type="component" value="Unassembled WGS sequence"/>
</dbReference>
<keyword evidence="15" id="KW-1185">Reference proteome</keyword>
<dbReference type="Pfam" id="PF00305">
    <property type="entry name" value="Lipoxygenase"/>
    <property type="match status" value="1"/>
</dbReference>
<comment type="caution">
    <text evidence="10">Lacks conserved residue(s) required for the propagation of feature annotation.</text>
</comment>
<dbReference type="SUPFAM" id="SSF49723">
    <property type="entry name" value="Lipase/lipooxygenase domain (PLAT/LH2 domain)"/>
    <property type="match status" value="1"/>
</dbReference>
<keyword evidence="4" id="KW-0925">Oxylipin biosynthesis</keyword>
<dbReference type="PROSITE" id="PS51393">
    <property type="entry name" value="LIPOXYGENASE_3"/>
    <property type="match status" value="1"/>
</dbReference>
<keyword evidence="3" id="KW-0479">Metal-binding</keyword>
<organism evidence="14 15">
    <name type="scientific">Turnera subulata</name>
    <dbReference type="NCBI Taxonomy" id="218843"/>
    <lineage>
        <taxon>Eukaryota</taxon>
        <taxon>Viridiplantae</taxon>
        <taxon>Streptophyta</taxon>
        <taxon>Embryophyta</taxon>
        <taxon>Tracheophyta</taxon>
        <taxon>Spermatophyta</taxon>
        <taxon>Magnoliopsida</taxon>
        <taxon>eudicotyledons</taxon>
        <taxon>Gunneridae</taxon>
        <taxon>Pentapetalae</taxon>
        <taxon>rosids</taxon>
        <taxon>fabids</taxon>
        <taxon>Malpighiales</taxon>
        <taxon>Passifloraceae</taxon>
        <taxon>Turnera</taxon>
    </lineage>
</organism>
<feature type="domain" description="PLAT" evidence="12">
    <location>
        <begin position="80"/>
        <end position="213"/>
    </location>
</feature>
<evidence type="ECO:0000313" key="15">
    <source>
        <dbReference type="Proteomes" id="UP001141552"/>
    </source>
</evidence>
<evidence type="ECO:0000256" key="11">
    <source>
        <dbReference type="SAM" id="MobiDB-lite"/>
    </source>
</evidence>
<dbReference type="Gene3D" id="3.10.450.60">
    <property type="match status" value="1"/>
</dbReference>
<dbReference type="InterPro" id="IPR036226">
    <property type="entry name" value="LipOase_C_sf"/>
</dbReference>
<evidence type="ECO:0000256" key="8">
    <source>
        <dbReference type="ARBA" id="ARBA00023098"/>
    </source>
</evidence>
<dbReference type="PROSITE" id="PS50095">
    <property type="entry name" value="PLAT"/>
    <property type="match status" value="1"/>
</dbReference>
<protein>
    <recommendedName>
        <fullName evidence="16">Lipoxygenase</fullName>
    </recommendedName>
</protein>
<evidence type="ECO:0000256" key="5">
    <source>
        <dbReference type="ARBA" id="ARBA00022832"/>
    </source>
</evidence>
<evidence type="ECO:0000256" key="9">
    <source>
        <dbReference type="ARBA" id="ARBA00023160"/>
    </source>
</evidence>
<gene>
    <name evidence="14" type="ORF">Tsubulata_020919</name>
</gene>
<dbReference type="InterPro" id="IPR027433">
    <property type="entry name" value="Lipoxygenase_dom_3"/>
</dbReference>
<comment type="caution">
    <text evidence="14">The sequence shown here is derived from an EMBL/GenBank/DDBJ whole genome shotgun (WGS) entry which is preliminary data.</text>
</comment>
<dbReference type="OrthoDB" id="407298at2759"/>